<evidence type="ECO:0000256" key="6">
    <source>
        <dbReference type="ARBA" id="ARBA00023055"/>
    </source>
</evidence>
<accession>A0A8S1DB22</accession>
<reference evidence="14 15" key="1">
    <citation type="submission" date="2020-04" db="EMBL/GenBank/DDBJ databases">
        <authorList>
            <person name="Alioto T."/>
            <person name="Alioto T."/>
            <person name="Gomez Garrido J."/>
        </authorList>
    </citation>
    <scope>NUCLEOTIDE SEQUENCE [LARGE SCALE GENOMIC DNA]</scope>
</reference>
<dbReference type="AlphaFoldDB" id="A0A8S1DB22"/>
<dbReference type="InterPro" id="IPR023393">
    <property type="entry name" value="START-like_dom_sf"/>
</dbReference>
<comment type="caution">
    <text evidence="14">The sequence shown here is derived from an EMBL/GenBank/DDBJ whole genome shotgun (WGS) entry which is preliminary data.</text>
</comment>
<keyword evidence="15" id="KW-1185">Reference proteome</keyword>
<feature type="region of interest" description="Disordered" evidence="12">
    <location>
        <begin position="423"/>
        <end position="452"/>
    </location>
</feature>
<keyword evidence="5" id="KW-0007">Acetylation</keyword>
<sequence length="479" mass="55573">MLPVGLKKALAKLQCAMVRPQGGGVPKTILSTAQHLRAQNRNLCSGINVLCCTACRRELIQSLRSNLILDKFKKIGLKIISNAMKEKSAVLAGIWAKQIEYIMAQRIRRGQQILTLYSRTWEARTAEFVIKSMSRRSKNAFLATCLAAVFDWEKENIPEEVLLRHKNEFELVSKLKSTTITCQKCGLRLLIDARAPGVSYCRCANNTTSARAVLEDWQSTLASDEEWVPFIEREDVIIWRQEHKEHKGHYVYKVYGNYSDVAARDFLKVQLDNEYRKQWDQTAIQLEVVDSDPTSGSEVLYWEAEWPRFFTNRDYVFKRRALVDEKSGDIVIRAESTSHPNCPVLKQCHRVDEYWSYWVIKPVNSDMDTPGLEFSLTYFDNPGLSMPSAFTSWVAMSALPEYLTKLRRAAIVLMEERFEQEKVRRLEEEKEEKKRLEEKQAESQEKENTQSKFSLPFSLSLPDVEEPVEPLYHHQFYYL</sequence>
<evidence type="ECO:0000256" key="2">
    <source>
        <dbReference type="ARBA" id="ARBA00022448"/>
    </source>
</evidence>
<dbReference type="Pfam" id="PF01852">
    <property type="entry name" value="START"/>
    <property type="match status" value="1"/>
</dbReference>
<keyword evidence="6" id="KW-0445">Lipid transport</keyword>
<evidence type="ECO:0000256" key="4">
    <source>
        <dbReference type="ARBA" id="ARBA00022553"/>
    </source>
</evidence>
<evidence type="ECO:0000313" key="14">
    <source>
        <dbReference type="EMBL" id="CAB3377425.1"/>
    </source>
</evidence>
<feature type="compositionally biased region" description="Basic and acidic residues" evidence="12">
    <location>
        <begin position="423"/>
        <end position="449"/>
    </location>
</feature>
<evidence type="ECO:0000256" key="8">
    <source>
        <dbReference type="ARBA" id="ARBA00063535"/>
    </source>
</evidence>
<dbReference type="GO" id="GO:0005829">
    <property type="term" value="C:cytosol"/>
    <property type="evidence" value="ECO:0007669"/>
    <property type="project" value="UniProtKB-ARBA"/>
</dbReference>
<dbReference type="PROSITE" id="PS50848">
    <property type="entry name" value="START"/>
    <property type="match status" value="1"/>
</dbReference>
<proteinExistence type="predicted"/>
<dbReference type="GO" id="GO:0008289">
    <property type="term" value="F:lipid binding"/>
    <property type="evidence" value="ECO:0007669"/>
    <property type="project" value="UniProtKB-KW"/>
</dbReference>
<dbReference type="EMBL" id="CADEPI010000145">
    <property type="protein sequence ID" value="CAB3377425.1"/>
    <property type="molecule type" value="Genomic_DNA"/>
</dbReference>
<keyword evidence="3" id="KW-0963">Cytoplasm</keyword>
<dbReference type="SUPFAM" id="SSF55961">
    <property type="entry name" value="Bet v1-like"/>
    <property type="match status" value="1"/>
</dbReference>
<comment type="subcellular location">
    <subcellularLocation>
        <location evidence="1">Cytoplasm</location>
    </subcellularLocation>
</comment>
<dbReference type="OrthoDB" id="1295045at2759"/>
<keyword evidence="2" id="KW-0813">Transport</keyword>
<dbReference type="InterPro" id="IPR051213">
    <property type="entry name" value="START_lipid_transfer"/>
</dbReference>
<organism evidence="14 15">
    <name type="scientific">Cloeon dipterum</name>
    <dbReference type="NCBI Taxonomy" id="197152"/>
    <lineage>
        <taxon>Eukaryota</taxon>
        <taxon>Metazoa</taxon>
        <taxon>Ecdysozoa</taxon>
        <taxon>Arthropoda</taxon>
        <taxon>Hexapoda</taxon>
        <taxon>Insecta</taxon>
        <taxon>Pterygota</taxon>
        <taxon>Palaeoptera</taxon>
        <taxon>Ephemeroptera</taxon>
        <taxon>Pisciforma</taxon>
        <taxon>Baetidae</taxon>
        <taxon>Cloeon</taxon>
    </lineage>
</organism>
<gene>
    <name evidence="14" type="ORF">CLODIP_2_CD15565</name>
</gene>
<dbReference type="Proteomes" id="UP000494165">
    <property type="component" value="Unassembled WGS sequence"/>
</dbReference>
<evidence type="ECO:0000313" key="15">
    <source>
        <dbReference type="Proteomes" id="UP000494165"/>
    </source>
</evidence>
<dbReference type="GO" id="GO:0006869">
    <property type="term" value="P:lipid transport"/>
    <property type="evidence" value="ECO:0007669"/>
    <property type="project" value="UniProtKB-KW"/>
</dbReference>
<evidence type="ECO:0000256" key="7">
    <source>
        <dbReference type="ARBA" id="ARBA00023121"/>
    </source>
</evidence>
<dbReference type="InterPro" id="IPR002913">
    <property type="entry name" value="START_lipid-bd_dom"/>
</dbReference>
<evidence type="ECO:0000256" key="10">
    <source>
        <dbReference type="ARBA" id="ARBA00077188"/>
    </source>
</evidence>
<dbReference type="PANTHER" id="PTHR19308">
    <property type="entry name" value="PHOSPHATIDYLCHOLINE TRANSFER PROTEIN"/>
    <property type="match status" value="1"/>
</dbReference>
<evidence type="ECO:0000256" key="11">
    <source>
        <dbReference type="ARBA" id="ARBA00079049"/>
    </source>
</evidence>
<name>A0A8S1DB22_9INSE</name>
<keyword evidence="4" id="KW-0597">Phosphoprotein</keyword>
<evidence type="ECO:0000256" key="1">
    <source>
        <dbReference type="ARBA" id="ARBA00004496"/>
    </source>
</evidence>
<feature type="domain" description="START" evidence="13">
    <location>
        <begin position="209"/>
        <end position="415"/>
    </location>
</feature>
<comment type="subunit">
    <text evidence="8">Interacts with ACOT13/THEM2.</text>
</comment>
<evidence type="ECO:0000256" key="12">
    <source>
        <dbReference type="SAM" id="MobiDB-lite"/>
    </source>
</evidence>
<evidence type="ECO:0000256" key="9">
    <source>
        <dbReference type="ARBA" id="ARBA00069061"/>
    </source>
</evidence>
<protein>
    <recommendedName>
        <fullName evidence="9">Phosphatidylcholine transfer protein</fullName>
    </recommendedName>
    <alternativeName>
        <fullName evidence="11">START domain-containing protein 2</fullName>
    </alternativeName>
    <alternativeName>
        <fullName evidence="10">StAR-related lipid transfer protein 2</fullName>
    </alternativeName>
</protein>
<evidence type="ECO:0000256" key="3">
    <source>
        <dbReference type="ARBA" id="ARBA00022490"/>
    </source>
</evidence>
<dbReference type="FunFam" id="3.30.530.20:FF:000017">
    <property type="entry name" value="Phosphatidylcholine transfer protein, putative"/>
    <property type="match status" value="1"/>
</dbReference>
<keyword evidence="7" id="KW-0446">Lipid-binding</keyword>
<dbReference type="Gene3D" id="3.30.530.20">
    <property type="match status" value="1"/>
</dbReference>
<evidence type="ECO:0000259" key="13">
    <source>
        <dbReference type="PROSITE" id="PS50848"/>
    </source>
</evidence>
<dbReference type="PANTHER" id="PTHR19308:SF8">
    <property type="entry name" value="STAR-RELATED LIPID TRANSFER PROTEIN 7, MITOCHONDRIAL"/>
    <property type="match status" value="1"/>
</dbReference>
<evidence type="ECO:0000256" key="5">
    <source>
        <dbReference type="ARBA" id="ARBA00022990"/>
    </source>
</evidence>